<dbReference type="PANTHER" id="PTHR45663:SF11">
    <property type="entry name" value="GEO12009P1"/>
    <property type="match status" value="1"/>
</dbReference>
<dbReference type="PROSITE" id="PS51352">
    <property type="entry name" value="THIOREDOXIN_2"/>
    <property type="match status" value="1"/>
</dbReference>
<dbReference type="EMBL" id="SKFG01000001">
    <property type="protein sequence ID" value="TCZ80998.1"/>
    <property type="molecule type" value="Genomic_DNA"/>
</dbReference>
<dbReference type="GO" id="GO:0005829">
    <property type="term" value="C:cytosol"/>
    <property type="evidence" value="ECO:0007669"/>
    <property type="project" value="TreeGrafter"/>
</dbReference>
<dbReference type="PANTHER" id="PTHR45663">
    <property type="entry name" value="GEO12009P1"/>
    <property type="match status" value="1"/>
</dbReference>
<dbReference type="PIRSF" id="PIRSF000077">
    <property type="entry name" value="Thioredoxin"/>
    <property type="match status" value="1"/>
</dbReference>
<accession>A0A4R4ERE6</accession>
<dbReference type="SUPFAM" id="SSF52833">
    <property type="entry name" value="Thioredoxin-like"/>
    <property type="match status" value="1"/>
</dbReference>
<proteinExistence type="inferred from homology"/>
<evidence type="ECO:0000256" key="9">
    <source>
        <dbReference type="PIRSR" id="PIRSR000077-1"/>
    </source>
</evidence>
<comment type="similarity">
    <text evidence="1 8">Belongs to the thioredoxin family.</text>
</comment>
<keyword evidence="6 10" id="KW-0676">Redox-active center</keyword>
<feature type="active site" description="Nucleophile" evidence="9">
    <location>
        <position position="30"/>
    </location>
</feature>
<protein>
    <recommendedName>
        <fullName evidence="2 7">Thioredoxin</fullName>
    </recommendedName>
</protein>
<dbReference type="InterPro" id="IPR013766">
    <property type="entry name" value="Thioredoxin_domain"/>
</dbReference>
<dbReference type="PRINTS" id="PR00421">
    <property type="entry name" value="THIOREDOXIN"/>
</dbReference>
<evidence type="ECO:0000256" key="7">
    <source>
        <dbReference type="NCBIfam" id="TIGR01068"/>
    </source>
</evidence>
<dbReference type="NCBIfam" id="TIGR01068">
    <property type="entry name" value="thioredoxin"/>
    <property type="match status" value="1"/>
</dbReference>
<dbReference type="OrthoDB" id="9790390at2"/>
<dbReference type="Proteomes" id="UP000295418">
    <property type="component" value="Unassembled WGS sequence"/>
</dbReference>
<reference evidence="12 13" key="1">
    <citation type="submission" date="2019-03" db="EMBL/GenBank/DDBJ databases">
        <authorList>
            <person name="Kim M.K.M."/>
        </authorList>
    </citation>
    <scope>NUCLEOTIDE SEQUENCE [LARGE SCALE GENOMIC DNA]</scope>
    <source>
        <strain evidence="12 13">18JY21-1</strain>
    </source>
</reference>
<keyword evidence="4" id="KW-0249">Electron transport</keyword>
<dbReference type="GO" id="GO:0045454">
    <property type="term" value="P:cell redox homeostasis"/>
    <property type="evidence" value="ECO:0007669"/>
    <property type="project" value="TreeGrafter"/>
</dbReference>
<dbReference type="InterPro" id="IPR036249">
    <property type="entry name" value="Thioredoxin-like_sf"/>
</dbReference>
<evidence type="ECO:0000256" key="8">
    <source>
        <dbReference type="PIRNR" id="PIRNR000077"/>
    </source>
</evidence>
<evidence type="ECO:0000313" key="13">
    <source>
        <dbReference type="Proteomes" id="UP000295418"/>
    </source>
</evidence>
<feature type="site" description="Contributes to redox potential value" evidence="9">
    <location>
        <position position="31"/>
    </location>
</feature>
<dbReference type="FunFam" id="3.40.30.10:FF:000001">
    <property type="entry name" value="Thioredoxin"/>
    <property type="match status" value="1"/>
</dbReference>
<feature type="disulfide bond" description="Redox-active" evidence="10">
    <location>
        <begin position="30"/>
        <end position="33"/>
    </location>
</feature>
<gene>
    <name evidence="12" type="primary">trxA</name>
    <name evidence="12" type="ORF">E0485_01580</name>
</gene>
<dbReference type="InterPro" id="IPR017937">
    <property type="entry name" value="Thioredoxin_CS"/>
</dbReference>
<evidence type="ECO:0000256" key="2">
    <source>
        <dbReference type="ARBA" id="ARBA00020570"/>
    </source>
</evidence>
<dbReference type="Gene3D" id="3.40.30.10">
    <property type="entry name" value="Glutaredoxin"/>
    <property type="match status" value="1"/>
</dbReference>
<evidence type="ECO:0000259" key="11">
    <source>
        <dbReference type="PROSITE" id="PS51352"/>
    </source>
</evidence>
<sequence length="106" mass="11938">MTIRNINDTNYKEAIDAKGVTLVDFTAPWCPPCKALNPILDDLDQKYGKSVQIIKINVDDSPEVTSAYGIMSMPTVMLFKDSKPVEKFVGLRSKDFYEGLITNYIK</sequence>
<evidence type="ECO:0000256" key="10">
    <source>
        <dbReference type="PIRSR" id="PIRSR000077-4"/>
    </source>
</evidence>
<dbReference type="PROSITE" id="PS00194">
    <property type="entry name" value="THIOREDOXIN_1"/>
    <property type="match status" value="1"/>
</dbReference>
<dbReference type="InterPro" id="IPR005746">
    <property type="entry name" value="Thioredoxin"/>
</dbReference>
<evidence type="ECO:0000256" key="4">
    <source>
        <dbReference type="ARBA" id="ARBA00022982"/>
    </source>
</evidence>
<dbReference type="RefSeq" id="WP_132415854.1">
    <property type="nucleotide sequence ID" value="NZ_SKFG01000001.1"/>
</dbReference>
<evidence type="ECO:0000256" key="1">
    <source>
        <dbReference type="ARBA" id="ARBA00008987"/>
    </source>
</evidence>
<feature type="site" description="Contributes to redox potential value" evidence="9">
    <location>
        <position position="32"/>
    </location>
</feature>
<comment type="caution">
    <text evidence="12">The sequence shown here is derived from an EMBL/GenBank/DDBJ whole genome shotgun (WGS) entry which is preliminary data.</text>
</comment>
<keyword evidence="13" id="KW-1185">Reference proteome</keyword>
<feature type="active site" description="Nucleophile" evidence="9">
    <location>
        <position position="33"/>
    </location>
</feature>
<keyword evidence="5 10" id="KW-1015">Disulfide bond</keyword>
<evidence type="ECO:0000256" key="3">
    <source>
        <dbReference type="ARBA" id="ARBA00022448"/>
    </source>
</evidence>
<dbReference type="CDD" id="cd02947">
    <property type="entry name" value="TRX_family"/>
    <property type="match status" value="1"/>
</dbReference>
<organism evidence="12 13">
    <name type="scientific">Paenibacillus albiflavus</name>
    <dbReference type="NCBI Taxonomy" id="2545760"/>
    <lineage>
        <taxon>Bacteria</taxon>
        <taxon>Bacillati</taxon>
        <taxon>Bacillota</taxon>
        <taxon>Bacilli</taxon>
        <taxon>Bacillales</taxon>
        <taxon>Paenibacillaceae</taxon>
        <taxon>Paenibacillus</taxon>
    </lineage>
</organism>
<evidence type="ECO:0000256" key="6">
    <source>
        <dbReference type="ARBA" id="ARBA00023284"/>
    </source>
</evidence>
<evidence type="ECO:0000256" key="5">
    <source>
        <dbReference type="ARBA" id="ARBA00023157"/>
    </source>
</evidence>
<name>A0A4R4ERE6_9BACL</name>
<feature type="site" description="Deprotonates C-terminal active site Cys" evidence="9">
    <location>
        <position position="24"/>
    </location>
</feature>
<evidence type="ECO:0000313" key="12">
    <source>
        <dbReference type="EMBL" id="TCZ80998.1"/>
    </source>
</evidence>
<keyword evidence="3" id="KW-0813">Transport</keyword>
<dbReference type="Pfam" id="PF00085">
    <property type="entry name" value="Thioredoxin"/>
    <property type="match status" value="1"/>
</dbReference>
<dbReference type="GO" id="GO:0015035">
    <property type="term" value="F:protein-disulfide reductase activity"/>
    <property type="evidence" value="ECO:0007669"/>
    <property type="project" value="UniProtKB-UniRule"/>
</dbReference>
<dbReference type="AlphaFoldDB" id="A0A4R4ERE6"/>
<feature type="domain" description="Thioredoxin" evidence="11">
    <location>
        <begin position="1"/>
        <end position="106"/>
    </location>
</feature>